<dbReference type="OrthoDB" id="206452at2759"/>
<evidence type="ECO:0000313" key="3">
    <source>
        <dbReference type="Proteomes" id="UP000219286"/>
    </source>
</evidence>
<dbReference type="NCBIfam" id="TIGR02464">
    <property type="entry name" value="ribofla_fusion"/>
    <property type="match status" value="1"/>
</dbReference>
<dbReference type="CDD" id="cd15457">
    <property type="entry name" value="NADAR"/>
    <property type="match status" value="1"/>
</dbReference>
<dbReference type="SUPFAM" id="SSF143990">
    <property type="entry name" value="YbiA-like"/>
    <property type="match status" value="1"/>
</dbReference>
<dbReference type="InterPro" id="IPR012816">
    <property type="entry name" value="NADAR"/>
</dbReference>
<proteinExistence type="predicted"/>
<comment type="caution">
    <text evidence="2">The sequence shown here is derived from an EMBL/GenBank/DDBJ whole genome shotgun (WGS) entry which is preliminary data.</text>
</comment>
<feature type="domain" description="NADAR" evidence="1">
    <location>
        <begin position="12"/>
        <end position="192"/>
    </location>
</feature>
<name>A0A2H2ZAB5_TRIPA</name>
<organism evidence="2 3">
    <name type="scientific">Trichoderma parareesei</name>
    <name type="common">Filamentous fungus</name>
    <dbReference type="NCBI Taxonomy" id="858221"/>
    <lineage>
        <taxon>Eukaryota</taxon>
        <taxon>Fungi</taxon>
        <taxon>Dikarya</taxon>
        <taxon>Ascomycota</taxon>
        <taxon>Pezizomycotina</taxon>
        <taxon>Sordariomycetes</taxon>
        <taxon>Hypocreomycetidae</taxon>
        <taxon>Hypocreales</taxon>
        <taxon>Hypocreaceae</taxon>
        <taxon>Trichoderma</taxon>
    </lineage>
</organism>
<evidence type="ECO:0000313" key="2">
    <source>
        <dbReference type="EMBL" id="OTA04263.1"/>
    </source>
</evidence>
<dbReference type="Pfam" id="PF08719">
    <property type="entry name" value="NADAR"/>
    <property type="match status" value="1"/>
</dbReference>
<protein>
    <recommendedName>
        <fullName evidence="1">NADAR domain-containing protein</fullName>
    </recommendedName>
</protein>
<keyword evidence="3" id="KW-1185">Reference proteome</keyword>
<dbReference type="EMBL" id="LFMI01000491">
    <property type="protein sequence ID" value="OTA04263.1"/>
    <property type="molecule type" value="Genomic_DNA"/>
</dbReference>
<accession>A0A2H2ZAB5</accession>
<reference evidence="2 3" key="1">
    <citation type="journal article" date="2015" name="Genome Announc.">
        <title>Genome sequence and annotation of Trichoderma parareesei, the ancestor of the cellulase producer Trichoderma reesei.</title>
        <authorList>
            <person name="Yang D."/>
            <person name="Pomraning K."/>
            <person name="Kopchinskiy A."/>
            <person name="Karimi Aghcheh R."/>
            <person name="Atanasova L."/>
            <person name="Chenthamara K."/>
            <person name="Baker S.E."/>
            <person name="Zhang R."/>
            <person name="Shen Q."/>
            <person name="Freitag M."/>
            <person name="Kubicek C.P."/>
            <person name="Druzhinina I.S."/>
        </authorList>
    </citation>
    <scope>NUCLEOTIDE SEQUENCE [LARGE SCALE GENOMIC DNA]</scope>
    <source>
        <strain evidence="2 3">CBS 125925</strain>
    </source>
</reference>
<sequence>MAESSDQSEPIYFWRETDPQTGYLSQWYHCPFRDDKDPNIIYETAEHYMMYQKALLFNDQPSAQKILSRGQTPRKVKSLGRKVANFSEATWNAKREAIVRQGNYLKFTNAVKEVGFCRGSATSAGEPLVGGSLRETLLSTGQRELVEASPFDAVWGIGLKAADADADADGNREAWGLNLLGKALMDVRERLREEKAAAARV</sequence>
<dbReference type="InterPro" id="IPR037238">
    <property type="entry name" value="YbiA-like_sf"/>
</dbReference>
<dbReference type="Gene3D" id="1.10.357.40">
    <property type="entry name" value="YbiA-like"/>
    <property type="match status" value="1"/>
</dbReference>
<gene>
    <name evidence="2" type="ORF">A9Z42_0048250</name>
</gene>
<evidence type="ECO:0000259" key="1">
    <source>
        <dbReference type="Pfam" id="PF08719"/>
    </source>
</evidence>
<dbReference type="Proteomes" id="UP000219286">
    <property type="component" value="Unassembled WGS sequence"/>
</dbReference>
<dbReference type="AlphaFoldDB" id="A0A2H2ZAB5"/>